<feature type="domain" description="Endonuclease/exonuclease/phosphatase" evidence="1">
    <location>
        <begin position="7"/>
        <end position="253"/>
    </location>
</feature>
<feature type="non-terminal residue" evidence="2">
    <location>
        <position position="258"/>
    </location>
</feature>
<dbReference type="GO" id="GO:0000175">
    <property type="term" value="F:3'-5'-RNA exonuclease activity"/>
    <property type="evidence" value="ECO:0007669"/>
    <property type="project" value="TreeGrafter"/>
</dbReference>
<accession>A0A382XTX8</accession>
<dbReference type="CDD" id="cd09083">
    <property type="entry name" value="EEP-1"/>
    <property type="match status" value="1"/>
</dbReference>
<dbReference type="InterPro" id="IPR050410">
    <property type="entry name" value="CCR4/nocturin_mRNA_transcr"/>
</dbReference>
<proteinExistence type="predicted"/>
<organism evidence="2">
    <name type="scientific">marine metagenome</name>
    <dbReference type="NCBI Taxonomy" id="408172"/>
    <lineage>
        <taxon>unclassified sequences</taxon>
        <taxon>metagenomes</taxon>
        <taxon>ecological metagenomes</taxon>
    </lineage>
</organism>
<reference evidence="2" key="1">
    <citation type="submission" date="2018-05" db="EMBL/GenBank/DDBJ databases">
        <authorList>
            <person name="Lanie J.A."/>
            <person name="Ng W.-L."/>
            <person name="Kazmierczak K.M."/>
            <person name="Andrzejewski T.M."/>
            <person name="Davidsen T.M."/>
            <person name="Wayne K.J."/>
            <person name="Tettelin H."/>
            <person name="Glass J.I."/>
            <person name="Rusch D."/>
            <person name="Podicherti R."/>
            <person name="Tsui H.-C.T."/>
            <person name="Winkler M.E."/>
        </authorList>
    </citation>
    <scope>NUCLEOTIDE SEQUENCE</scope>
</reference>
<dbReference type="SUPFAM" id="SSF56219">
    <property type="entry name" value="DNase I-like"/>
    <property type="match status" value="1"/>
</dbReference>
<name>A0A382XTX8_9ZZZZ</name>
<protein>
    <recommendedName>
        <fullName evidence="1">Endonuclease/exonuclease/phosphatase domain-containing protein</fullName>
    </recommendedName>
</protein>
<evidence type="ECO:0000259" key="1">
    <source>
        <dbReference type="Pfam" id="PF03372"/>
    </source>
</evidence>
<dbReference type="Pfam" id="PF03372">
    <property type="entry name" value="Exo_endo_phos"/>
    <property type="match status" value="1"/>
</dbReference>
<dbReference type="Gene3D" id="3.60.10.10">
    <property type="entry name" value="Endonuclease/exonuclease/phosphatase"/>
    <property type="match status" value="1"/>
</dbReference>
<dbReference type="EMBL" id="UINC01170509">
    <property type="protein sequence ID" value="SVD74582.1"/>
    <property type="molecule type" value="Genomic_DNA"/>
</dbReference>
<sequence>MVPLKIMTFNLRYATAQDGENSWEYRKDILFKVITRYQPCVIGTQEGLGFQLDEIIGNTTGYERLGLARDGDQSEYCAILSDMSKLKVLDSGNFWLSETPDLPGSRSWNTSCVRMVTWARFLNKIDNREFCVFNTHFDHVSEEARQKSAMLVWHRIKYLGQNIPVFLVGDFNATRDSATWNFLTGGQKLENKRGEMKDAWLETEERIGNVVGTYHGFKGHVSDESCEVTGSAHIDWILFYPKVKVVSVEIITDNEIGC</sequence>
<evidence type="ECO:0000313" key="2">
    <source>
        <dbReference type="EMBL" id="SVD74582.1"/>
    </source>
</evidence>
<gene>
    <name evidence="2" type="ORF">METZ01_LOCUS427436</name>
</gene>
<dbReference type="PANTHER" id="PTHR12121:SF36">
    <property type="entry name" value="ENDONUCLEASE_EXONUCLEASE_PHOSPHATASE DOMAIN-CONTAINING PROTEIN"/>
    <property type="match status" value="1"/>
</dbReference>
<dbReference type="InterPro" id="IPR036691">
    <property type="entry name" value="Endo/exonu/phosph_ase_sf"/>
</dbReference>
<dbReference type="InterPro" id="IPR005135">
    <property type="entry name" value="Endo/exonuclease/phosphatase"/>
</dbReference>
<dbReference type="AlphaFoldDB" id="A0A382XTX8"/>
<dbReference type="PANTHER" id="PTHR12121">
    <property type="entry name" value="CARBON CATABOLITE REPRESSOR PROTEIN 4"/>
    <property type="match status" value="1"/>
</dbReference>